<dbReference type="Gene3D" id="3.40.10.10">
    <property type="entry name" value="DNA Methylphosphotriester Repair Domain"/>
    <property type="match status" value="1"/>
</dbReference>
<evidence type="ECO:0000256" key="12">
    <source>
        <dbReference type="ARBA" id="ARBA00049348"/>
    </source>
</evidence>
<evidence type="ECO:0000313" key="17">
    <source>
        <dbReference type="Proteomes" id="UP000448235"/>
    </source>
</evidence>
<dbReference type="InterPro" id="IPR004026">
    <property type="entry name" value="Ada_DNA_repair_Zn-bd"/>
</dbReference>
<evidence type="ECO:0000256" key="5">
    <source>
        <dbReference type="ARBA" id="ARBA00022763"/>
    </source>
</evidence>
<dbReference type="InterPro" id="IPR036631">
    <property type="entry name" value="MGMT_N_sf"/>
</dbReference>
<dbReference type="AlphaFoldDB" id="A0A7X4W0F4"/>
<dbReference type="PROSITE" id="PS01124">
    <property type="entry name" value="HTH_ARAC_FAMILY_2"/>
    <property type="match status" value="1"/>
</dbReference>
<dbReference type="PANTHER" id="PTHR10815:SF14">
    <property type="entry name" value="BIFUNCTIONAL TRANSCRIPTIONAL ACTIVATOR_DNA REPAIR ENZYME ADA"/>
    <property type="match status" value="1"/>
</dbReference>
<dbReference type="GO" id="GO:0006281">
    <property type="term" value="P:DNA repair"/>
    <property type="evidence" value="ECO:0007669"/>
    <property type="project" value="UniProtKB-KW"/>
</dbReference>
<dbReference type="SMART" id="SM00342">
    <property type="entry name" value="HTH_ARAC"/>
    <property type="match status" value="1"/>
</dbReference>
<dbReference type="InterPro" id="IPR009057">
    <property type="entry name" value="Homeodomain-like_sf"/>
</dbReference>
<evidence type="ECO:0000256" key="8">
    <source>
        <dbReference type="ARBA" id="ARBA00023125"/>
    </source>
</evidence>
<evidence type="ECO:0000256" key="10">
    <source>
        <dbReference type="ARBA" id="ARBA00023163"/>
    </source>
</evidence>
<evidence type="ECO:0000256" key="13">
    <source>
        <dbReference type="PIRSR" id="PIRSR000409-1"/>
    </source>
</evidence>
<dbReference type="InterPro" id="IPR036217">
    <property type="entry name" value="MethylDNA_cys_MeTrfase_DNAb"/>
</dbReference>
<dbReference type="SUPFAM" id="SSF46689">
    <property type="entry name" value="Homeodomain-like"/>
    <property type="match status" value="1"/>
</dbReference>
<dbReference type="PIRSF" id="PIRSF000409">
    <property type="entry name" value="Ada"/>
    <property type="match status" value="1"/>
</dbReference>
<dbReference type="GO" id="GO:0003908">
    <property type="term" value="F:methylated-DNA-[protein]-cysteine S-methyltransferase activity"/>
    <property type="evidence" value="ECO:0007669"/>
    <property type="project" value="UniProtKB-EC"/>
</dbReference>
<keyword evidence="5" id="KW-0227">DNA damage</keyword>
<evidence type="ECO:0000256" key="3">
    <source>
        <dbReference type="ARBA" id="ARBA00022679"/>
    </source>
</evidence>
<evidence type="ECO:0000256" key="7">
    <source>
        <dbReference type="ARBA" id="ARBA00023015"/>
    </source>
</evidence>
<feature type="binding site" evidence="14">
    <location>
        <position position="78"/>
    </location>
    <ligand>
        <name>Zn(2+)</name>
        <dbReference type="ChEBI" id="CHEBI:29105"/>
    </ligand>
</feature>
<keyword evidence="7" id="KW-0805">Transcription regulation</keyword>
<sequence length="377" mass="41131">MNETSDDSLLRFDSDEAKWAAVLARDAAADDAFVYAVRTTGIYCRPTCPSRRPRRENAEFHADAAAAEEAGYRPCQRCRPQEATSLPQQHAQLVARACRFIEHGEALPSLDELARVAGLSRFHFHRVFKSVTGLTPRAYATACRADRVRQALTQQETVTDAIYEAGFNSSGRFYAGAERMLGMTPKRYREGGKGMEIQFALGECSLGTILVASSEKGICAISLGSDPERLLQAFQEQFANAHLIPGGKRFDAWVAKVVAFVEAPGVGLSLPLDIRGTAFQQRVWQALTEIPVGSTISYAALAERIGSPKAVRAVARACASNPLALAIPCHRVVRSDGALSGYRWGVERKRTLLRREAARGEATKLTGKEVGRSDESI</sequence>
<dbReference type="PROSITE" id="PS00041">
    <property type="entry name" value="HTH_ARAC_FAMILY_1"/>
    <property type="match status" value="1"/>
</dbReference>
<feature type="domain" description="HTH araC/xylS-type" evidence="15">
    <location>
        <begin position="95"/>
        <end position="191"/>
    </location>
</feature>
<dbReference type="SUPFAM" id="SSF53155">
    <property type="entry name" value="Methylated DNA-protein cysteine methyltransferase domain"/>
    <property type="match status" value="1"/>
</dbReference>
<dbReference type="NCBIfam" id="NF011964">
    <property type="entry name" value="PRK15435.1"/>
    <property type="match status" value="1"/>
</dbReference>
<dbReference type="Pfam" id="PF01035">
    <property type="entry name" value="DNA_binding_1"/>
    <property type="match status" value="1"/>
</dbReference>
<dbReference type="PROSITE" id="PS00374">
    <property type="entry name" value="MGMT"/>
    <property type="match status" value="1"/>
</dbReference>
<dbReference type="Pfam" id="PF02805">
    <property type="entry name" value="Ada_Zn_binding"/>
    <property type="match status" value="1"/>
</dbReference>
<evidence type="ECO:0000256" key="2">
    <source>
        <dbReference type="ARBA" id="ARBA00022603"/>
    </source>
</evidence>
<feature type="active site" description="Nucleophile; methyl group acceptor from methylphosphotriester" evidence="13">
    <location>
        <position position="44"/>
    </location>
</feature>
<dbReference type="Pfam" id="PF12833">
    <property type="entry name" value="HTH_18"/>
    <property type="match status" value="1"/>
</dbReference>
<feature type="binding site" evidence="14">
    <location>
        <position position="75"/>
    </location>
    <ligand>
        <name>Zn(2+)</name>
        <dbReference type="ChEBI" id="CHEBI:29105"/>
    </ligand>
</feature>
<feature type="binding site" evidence="14">
    <location>
        <position position="44"/>
    </location>
    <ligand>
        <name>Zn(2+)</name>
        <dbReference type="ChEBI" id="CHEBI:29105"/>
    </ligand>
</feature>
<dbReference type="InterPro" id="IPR035451">
    <property type="entry name" value="Ada-like_dom_sf"/>
</dbReference>
<dbReference type="GO" id="GO:0008270">
    <property type="term" value="F:zinc ion binding"/>
    <property type="evidence" value="ECO:0007669"/>
    <property type="project" value="InterPro"/>
</dbReference>
<name>A0A7X4W0F4_9GAMM</name>
<dbReference type="GO" id="GO:0032259">
    <property type="term" value="P:methylation"/>
    <property type="evidence" value="ECO:0007669"/>
    <property type="project" value="UniProtKB-KW"/>
</dbReference>
<dbReference type="InterPro" id="IPR014048">
    <property type="entry name" value="MethylDNA_cys_MeTrfase_DNA-bd"/>
</dbReference>
<dbReference type="Proteomes" id="UP000448235">
    <property type="component" value="Unassembled WGS sequence"/>
</dbReference>
<dbReference type="GO" id="GO:0043565">
    <property type="term" value="F:sequence-specific DNA binding"/>
    <property type="evidence" value="ECO:0007669"/>
    <property type="project" value="InterPro"/>
</dbReference>
<dbReference type="InterPro" id="IPR016221">
    <property type="entry name" value="Bifunct_regulatory_prot_Ada"/>
</dbReference>
<evidence type="ECO:0000256" key="4">
    <source>
        <dbReference type="ARBA" id="ARBA00022723"/>
    </source>
</evidence>
<feature type="active site" description="Nucleophile; methyl group acceptor from either O6-methylguanine or O4-methylthymine" evidence="13">
    <location>
        <position position="329"/>
    </location>
</feature>
<keyword evidence="8 16" id="KW-0238">DNA-binding</keyword>
<dbReference type="InterPro" id="IPR008332">
    <property type="entry name" value="MethylG_MeTrfase_N"/>
</dbReference>
<dbReference type="CDD" id="cd06445">
    <property type="entry name" value="ATase"/>
    <property type="match status" value="1"/>
</dbReference>
<dbReference type="InterPro" id="IPR018060">
    <property type="entry name" value="HTH_AraC"/>
</dbReference>
<evidence type="ECO:0000256" key="11">
    <source>
        <dbReference type="ARBA" id="ARBA00023204"/>
    </source>
</evidence>
<comment type="caution">
    <text evidence="16">The sequence shown here is derived from an EMBL/GenBank/DDBJ whole genome shotgun (WGS) entry which is preliminary data.</text>
</comment>
<dbReference type="FunFam" id="1.10.10.10:FF:000410">
    <property type="entry name" value="ADA regulatory protein, putative"/>
    <property type="match status" value="1"/>
</dbReference>
<dbReference type="Pfam" id="PF02870">
    <property type="entry name" value="Methyltransf_1N"/>
    <property type="match status" value="1"/>
</dbReference>
<comment type="cofactor">
    <cofactor evidence="14">
        <name>Zn(2+)</name>
        <dbReference type="ChEBI" id="CHEBI:29105"/>
    </cofactor>
    <text evidence="14">Binds 1 zinc ion per subunit.</text>
</comment>
<keyword evidence="9" id="KW-0010">Activator</keyword>
<evidence type="ECO:0000256" key="1">
    <source>
        <dbReference type="ARBA" id="ARBA00001286"/>
    </source>
</evidence>
<dbReference type="GO" id="GO:0003700">
    <property type="term" value="F:DNA-binding transcription factor activity"/>
    <property type="evidence" value="ECO:0007669"/>
    <property type="project" value="InterPro"/>
</dbReference>
<dbReference type="NCBIfam" id="TIGR00589">
    <property type="entry name" value="ogt"/>
    <property type="match status" value="1"/>
</dbReference>
<comment type="catalytic activity">
    <reaction evidence="12">
        <text>a 6-O-methyl-2'-deoxyguanosine in DNA + L-cysteinyl-[protein] = S-methyl-L-cysteinyl-[protein] + a 2'-deoxyguanosine in DNA</text>
        <dbReference type="Rhea" id="RHEA:24000"/>
        <dbReference type="Rhea" id="RHEA-COMP:10131"/>
        <dbReference type="Rhea" id="RHEA-COMP:10132"/>
        <dbReference type="Rhea" id="RHEA-COMP:11367"/>
        <dbReference type="Rhea" id="RHEA-COMP:11368"/>
        <dbReference type="ChEBI" id="CHEBI:29950"/>
        <dbReference type="ChEBI" id="CHEBI:82612"/>
        <dbReference type="ChEBI" id="CHEBI:85445"/>
        <dbReference type="ChEBI" id="CHEBI:85448"/>
        <dbReference type="EC" id="2.1.1.63"/>
    </reaction>
</comment>
<evidence type="ECO:0000313" key="16">
    <source>
        <dbReference type="EMBL" id="NAW13586.1"/>
    </source>
</evidence>
<dbReference type="SUPFAM" id="SSF57884">
    <property type="entry name" value="Ada DNA repair protein, N-terminal domain (N-Ada 10)"/>
    <property type="match status" value="1"/>
</dbReference>
<dbReference type="EMBL" id="WUTS01000001">
    <property type="protein sequence ID" value="NAW13586.1"/>
    <property type="molecule type" value="Genomic_DNA"/>
</dbReference>
<keyword evidence="3 16" id="KW-0808">Transferase</keyword>
<accession>A0A7X4W0F4</accession>
<dbReference type="Gene3D" id="1.10.10.10">
    <property type="entry name" value="Winged helix-like DNA-binding domain superfamily/Winged helix DNA-binding domain"/>
    <property type="match status" value="1"/>
</dbReference>
<dbReference type="InterPro" id="IPR001497">
    <property type="entry name" value="MethylDNA_cys_MeTrfase_AS"/>
</dbReference>
<dbReference type="RefSeq" id="WP_161423741.1">
    <property type="nucleotide sequence ID" value="NZ_JARWMY010000001.1"/>
</dbReference>
<dbReference type="Gene3D" id="1.10.10.60">
    <property type="entry name" value="Homeodomain-like"/>
    <property type="match status" value="2"/>
</dbReference>
<evidence type="ECO:0000259" key="15">
    <source>
        <dbReference type="PROSITE" id="PS01124"/>
    </source>
</evidence>
<keyword evidence="11" id="KW-0234">DNA repair</keyword>
<keyword evidence="4 14" id="KW-0479">Metal-binding</keyword>
<dbReference type="InterPro" id="IPR036388">
    <property type="entry name" value="WH-like_DNA-bd_sf"/>
</dbReference>
<organism evidence="16 17">
    <name type="scientific">Halomonas icarae</name>
    <dbReference type="NCBI Taxonomy" id="2691040"/>
    <lineage>
        <taxon>Bacteria</taxon>
        <taxon>Pseudomonadati</taxon>
        <taxon>Pseudomonadota</taxon>
        <taxon>Gammaproteobacteria</taxon>
        <taxon>Oceanospirillales</taxon>
        <taxon>Halomonadaceae</taxon>
        <taxon>Halomonas</taxon>
    </lineage>
</organism>
<dbReference type="Gene3D" id="3.30.160.70">
    <property type="entry name" value="Methylated DNA-protein cysteine methyltransferase domain"/>
    <property type="match status" value="1"/>
</dbReference>
<keyword evidence="10" id="KW-0804">Transcription</keyword>
<reference evidence="16 17" key="1">
    <citation type="submission" date="2019-12" db="EMBL/GenBank/DDBJ databases">
        <title>Draft genome sequencing of Halomonas icarensis D1-1.</title>
        <authorList>
            <person name="Pandiyan K."/>
            <person name="Kushwaha P."/>
            <person name="Gowdham M."/>
            <person name="Chakdar H."/>
            <person name="Singh A."/>
            <person name="Kumar M."/>
            <person name="Saxena A.K."/>
        </authorList>
    </citation>
    <scope>NUCLEOTIDE SEQUENCE [LARGE SCALE GENOMIC DNA]</scope>
    <source>
        <strain evidence="16 17">D1-1</strain>
    </source>
</reference>
<dbReference type="SUPFAM" id="SSF46767">
    <property type="entry name" value="Methylated DNA-protein cysteine methyltransferase, C-terminal domain"/>
    <property type="match status" value="1"/>
</dbReference>
<keyword evidence="2 16" id="KW-0489">Methyltransferase</keyword>
<dbReference type="PANTHER" id="PTHR10815">
    <property type="entry name" value="METHYLATED-DNA--PROTEIN-CYSTEINE METHYLTRANSFERASE"/>
    <property type="match status" value="1"/>
</dbReference>
<protein>
    <submittedName>
        <fullName evidence="16">Bifunctional DNA-binding transcriptional regulator/O6-methylguanine-DNA methyltransferase Ada</fullName>
    </submittedName>
</protein>
<comment type="catalytic activity">
    <reaction evidence="1">
        <text>a 4-O-methyl-thymidine in DNA + L-cysteinyl-[protein] = a thymidine in DNA + S-methyl-L-cysteinyl-[protein]</text>
        <dbReference type="Rhea" id="RHEA:53428"/>
        <dbReference type="Rhea" id="RHEA-COMP:10131"/>
        <dbReference type="Rhea" id="RHEA-COMP:10132"/>
        <dbReference type="Rhea" id="RHEA-COMP:13555"/>
        <dbReference type="Rhea" id="RHEA-COMP:13556"/>
        <dbReference type="ChEBI" id="CHEBI:29950"/>
        <dbReference type="ChEBI" id="CHEBI:82612"/>
        <dbReference type="ChEBI" id="CHEBI:137386"/>
        <dbReference type="ChEBI" id="CHEBI:137387"/>
        <dbReference type="EC" id="2.1.1.63"/>
    </reaction>
</comment>
<feature type="binding site" evidence="14">
    <location>
        <position position="48"/>
    </location>
    <ligand>
        <name>Zn(2+)</name>
        <dbReference type="ChEBI" id="CHEBI:29105"/>
    </ligand>
</feature>
<evidence type="ECO:0000256" key="6">
    <source>
        <dbReference type="ARBA" id="ARBA00022833"/>
    </source>
</evidence>
<dbReference type="InterPro" id="IPR018062">
    <property type="entry name" value="HTH_AraC-typ_CS"/>
</dbReference>
<evidence type="ECO:0000256" key="9">
    <source>
        <dbReference type="ARBA" id="ARBA00023159"/>
    </source>
</evidence>
<gene>
    <name evidence="16" type="primary">ada</name>
    <name evidence="16" type="ORF">GRB80_12080</name>
</gene>
<proteinExistence type="predicted"/>
<evidence type="ECO:0000256" key="14">
    <source>
        <dbReference type="PIRSR" id="PIRSR000409-3"/>
    </source>
</evidence>
<keyword evidence="6 14" id="KW-0862">Zinc</keyword>
<keyword evidence="17" id="KW-1185">Reference proteome</keyword>